<proteinExistence type="predicted"/>
<dbReference type="EMBL" id="CAKLBY020000231">
    <property type="protein sequence ID" value="CAK7938609.1"/>
    <property type="molecule type" value="Genomic_DNA"/>
</dbReference>
<reference evidence="1" key="1">
    <citation type="submission" date="2024-01" db="EMBL/GenBank/DDBJ databases">
        <authorList>
            <person name="Webb A."/>
        </authorList>
    </citation>
    <scope>NUCLEOTIDE SEQUENCE</scope>
    <source>
        <strain evidence="1">Pm1</strain>
    </source>
</reference>
<evidence type="ECO:0000313" key="1">
    <source>
        <dbReference type="EMBL" id="CAK7938609.1"/>
    </source>
</evidence>
<organism evidence="1 2">
    <name type="scientific">Peronospora matthiolae</name>
    <dbReference type="NCBI Taxonomy" id="2874970"/>
    <lineage>
        <taxon>Eukaryota</taxon>
        <taxon>Sar</taxon>
        <taxon>Stramenopiles</taxon>
        <taxon>Oomycota</taxon>
        <taxon>Peronosporomycetes</taxon>
        <taxon>Peronosporales</taxon>
        <taxon>Peronosporaceae</taxon>
        <taxon>Peronospora</taxon>
    </lineage>
</organism>
<accession>A0AAV1UZN8</accession>
<dbReference type="AlphaFoldDB" id="A0AAV1UZN8"/>
<name>A0AAV1UZN8_9STRA</name>
<protein>
    <submittedName>
        <fullName evidence="1">Uncharacterized protein</fullName>
    </submittedName>
</protein>
<comment type="caution">
    <text evidence="1">The sequence shown here is derived from an EMBL/GenBank/DDBJ whole genome shotgun (WGS) entry which is preliminary data.</text>
</comment>
<evidence type="ECO:0000313" key="2">
    <source>
        <dbReference type="Proteomes" id="UP001162060"/>
    </source>
</evidence>
<sequence>MTAAPVEGAHALVGEVAEQLRDLKRRVNFVDNDVHQARDLAAEADSRSLVTETIVAGFA</sequence>
<dbReference type="Proteomes" id="UP001162060">
    <property type="component" value="Unassembled WGS sequence"/>
</dbReference>
<gene>
    <name evidence="1" type="ORF">PM001_LOCUS23759</name>
</gene>